<name>A0A0K0D6T4_ANGCA</name>
<accession>A0A0K0D6T4</accession>
<keyword evidence="1" id="KW-1185">Reference proteome</keyword>
<reference evidence="1" key="1">
    <citation type="submission" date="2012-09" db="EMBL/GenBank/DDBJ databases">
        <authorList>
            <person name="Martin A.A."/>
        </authorList>
    </citation>
    <scope>NUCLEOTIDE SEQUENCE</scope>
</reference>
<evidence type="ECO:0000313" key="1">
    <source>
        <dbReference type="Proteomes" id="UP000035642"/>
    </source>
</evidence>
<reference evidence="2" key="2">
    <citation type="submission" date="2017-02" db="UniProtKB">
        <authorList>
            <consortium name="WormBaseParasite"/>
        </authorList>
    </citation>
    <scope>IDENTIFICATION</scope>
</reference>
<dbReference type="AlphaFoldDB" id="A0A0K0D6T4"/>
<protein>
    <submittedName>
        <fullName evidence="2">DDE_Tnp_1_7 domain-containing protein</fullName>
    </submittedName>
</protein>
<organism evidence="1 2">
    <name type="scientific">Angiostrongylus cantonensis</name>
    <name type="common">Rat lungworm</name>
    <dbReference type="NCBI Taxonomy" id="6313"/>
    <lineage>
        <taxon>Eukaryota</taxon>
        <taxon>Metazoa</taxon>
        <taxon>Ecdysozoa</taxon>
        <taxon>Nematoda</taxon>
        <taxon>Chromadorea</taxon>
        <taxon>Rhabditida</taxon>
        <taxon>Rhabditina</taxon>
        <taxon>Rhabditomorpha</taxon>
        <taxon>Strongyloidea</taxon>
        <taxon>Metastrongylidae</taxon>
        <taxon>Angiostrongylus</taxon>
    </lineage>
</organism>
<dbReference type="STRING" id="6313.A0A0K0D6T4"/>
<dbReference type="Proteomes" id="UP000035642">
    <property type="component" value="Unassembled WGS sequence"/>
</dbReference>
<evidence type="ECO:0000313" key="2">
    <source>
        <dbReference type="WBParaSite" id="ACAC_0000577901-mRNA-1"/>
    </source>
</evidence>
<dbReference type="WBParaSite" id="ACAC_0000577901-mRNA-1">
    <property type="protein sequence ID" value="ACAC_0000577901-mRNA-1"/>
    <property type="gene ID" value="ACAC_0000577901"/>
</dbReference>
<sequence>MMLKLYNVKFYQERPITNRQIQEDSGPDPLEVDLIQLNDEINDLRMDEDDLIFEDFTRLRLKGTDSTDEPSPSVQPPSLI</sequence>
<proteinExistence type="predicted"/>